<evidence type="ECO:0000313" key="3">
    <source>
        <dbReference type="Proteomes" id="UP000785613"/>
    </source>
</evidence>
<keyword evidence="3" id="KW-1185">Reference proteome</keyword>
<evidence type="ECO:0000256" key="1">
    <source>
        <dbReference type="SAM" id="SignalP"/>
    </source>
</evidence>
<protein>
    <submittedName>
        <fullName evidence="2">Uncharacterized protein</fullName>
    </submittedName>
</protein>
<reference evidence="2 3" key="1">
    <citation type="submission" date="2019-09" db="EMBL/GenBank/DDBJ databases">
        <title>Taxonomy of Antarctic Massilia spp.: description of Massilia rubra sp. nov., Massilia aquatica sp. nov., Massilia mucilaginosa sp. nov., Massilia frigida sp. nov. isolated from streams, lakes and regoliths.</title>
        <authorList>
            <person name="Holochova P."/>
            <person name="Sedlacek I."/>
            <person name="Kralova S."/>
            <person name="Maslanova I."/>
            <person name="Busse H.-J."/>
            <person name="Stankova E."/>
            <person name="Vrbovska V."/>
            <person name="Kovarovic V."/>
            <person name="Bartak M."/>
            <person name="Svec P."/>
            <person name="Pantucek R."/>
        </authorList>
    </citation>
    <scope>NUCLEOTIDE SEQUENCE [LARGE SCALE GENOMIC DNA]</scope>
    <source>
        <strain evidence="2 3">CCM 8692</strain>
    </source>
</reference>
<name>A0ABX0LG92_9BURK</name>
<dbReference type="EMBL" id="VUYU01000005">
    <property type="protein sequence ID" value="NHZ33719.1"/>
    <property type="molecule type" value="Genomic_DNA"/>
</dbReference>
<comment type="caution">
    <text evidence="2">The sequence shown here is derived from an EMBL/GenBank/DDBJ whole genome shotgun (WGS) entry which is preliminary data.</text>
</comment>
<feature type="signal peptide" evidence="1">
    <location>
        <begin position="1"/>
        <end position="28"/>
    </location>
</feature>
<feature type="chain" id="PRO_5045499971" evidence="1">
    <location>
        <begin position="29"/>
        <end position="449"/>
    </location>
</feature>
<keyword evidence="1" id="KW-0732">Signal</keyword>
<dbReference type="Proteomes" id="UP000785613">
    <property type="component" value="Unassembled WGS sequence"/>
</dbReference>
<organism evidence="2 3">
    <name type="scientific">Massilia rubra</name>
    <dbReference type="NCBI Taxonomy" id="2607910"/>
    <lineage>
        <taxon>Bacteria</taxon>
        <taxon>Pseudomonadati</taxon>
        <taxon>Pseudomonadota</taxon>
        <taxon>Betaproteobacteria</taxon>
        <taxon>Burkholderiales</taxon>
        <taxon>Oxalobacteraceae</taxon>
        <taxon>Telluria group</taxon>
        <taxon>Massilia</taxon>
    </lineage>
</organism>
<dbReference type="RefSeq" id="WP_167223613.1">
    <property type="nucleotide sequence ID" value="NZ_VUYU01000005.1"/>
</dbReference>
<sequence>MFTRLTTSPLLRLALLGALCGAGAPACAALSFDLRIDVKNTPDGSGAKVPPDELLQFKVLLGERYISLTNPSESLIYDMAKRRRYRINLAQRSYVDYSLFDQVGFRTAELKYRASLGGNANTPGTGNPGADRVYDEHNLSVASSTRKLSESADGDAVVLAVDGHRLARLNGGGAKVSANDAALFGRMMHYLGGHPLILARLQAGQRIPASFVMDHTYKGYQESRTYTVGALTQSAPASYDLAPYKPRAPQGDDIDQVLDKAQLEAAPKTAADRQAAYAESERAFAEKRPLDGLLSKLAWFYSSGEPAQDTSAEQKAQLNADPHMRELTALLQPPTTKAQFEAALRQVQEMRKYIKSEQHVLTMYEASYRTRLGERREGAALYASVLRAHPGIAMAYAEMGNGLYESYDIQRAWRSWDAGRRIVNGKDSGFFDVVNELEQKLLREHPEYF</sequence>
<gene>
    <name evidence="2" type="ORF">F0185_08965</name>
</gene>
<accession>A0ABX0LG92</accession>
<proteinExistence type="predicted"/>
<evidence type="ECO:0000313" key="2">
    <source>
        <dbReference type="EMBL" id="NHZ33719.1"/>
    </source>
</evidence>